<evidence type="ECO:0000259" key="3">
    <source>
        <dbReference type="Pfam" id="PF26581"/>
    </source>
</evidence>
<dbReference type="InterPro" id="IPR058610">
    <property type="entry name" value="WIT1_2_N"/>
</dbReference>
<proteinExistence type="predicted"/>
<feature type="compositionally biased region" description="Polar residues" evidence="2">
    <location>
        <begin position="102"/>
        <end position="113"/>
    </location>
</feature>
<feature type="coiled-coil region" evidence="1">
    <location>
        <begin position="411"/>
        <end position="473"/>
    </location>
</feature>
<evidence type="ECO:0000256" key="1">
    <source>
        <dbReference type="SAM" id="Coils"/>
    </source>
</evidence>
<comment type="caution">
    <text evidence="4">The sequence shown here is derived from an EMBL/GenBank/DDBJ whole genome shotgun (WGS) entry which is preliminary data.</text>
</comment>
<dbReference type="PANTHER" id="PTHR35705">
    <property type="entry name" value="WPP DOMAIN-INTERACTING TAIL-ANCHORED PROTEIN 1"/>
    <property type="match status" value="1"/>
</dbReference>
<gene>
    <name evidence="4" type="ORF">I3842_04G051000</name>
</gene>
<evidence type="ECO:0000313" key="5">
    <source>
        <dbReference type="Proteomes" id="UP000811246"/>
    </source>
</evidence>
<dbReference type="AlphaFoldDB" id="A0A922FAR8"/>
<name>A0A922FAR8_CARIL</name>
<feature type="domain" description="WIT1/2 N-terminal helical bundle" evidence="3">
    <location>
        <begin position="1"/>
        <end position="109"/>
    </location>
</feature>
<dbReference type="Pfam" id="PF26581">
    <property type="entry name" value="WIT1_2_N"/>
    <property type="match status" value="1"/>
</dbReference>
<feature type="coiled-coil region" evidence="1">
    <location>
        <begin position="311"/>
        <end position="345"/>
    </location>
</feature>
<evidence type="ECO:0000256" key="2">
    <source>
        <dbReference type="SAM" id="MobiDB-lite"/>
    </source>
</evidence>
<accession>A0A922FAR8</accession>
<reference evidence="4" key="1">
    <citation type="submission" date="2021-01" db="EMBL/GenBank/DDBJ databases">
        <authorList>
            <person name="Lovell J.T."/>
            <person name="Bentley N."/>
            <person name="Bhattarai G."/>
            <person name="Jenkins J.W."/>
            <person name="Sreedasyam A."/>
            <person name="Alarcon Y."/>
            <person name="Bock C."/>
            <person name="Boston L."/>
            <person name="Carlson J."/>
            <person name="Cervantes K."/>
            <person name="Clermont K."/>
            <person name="Krom N."/>
            <person name="Kubenka K."/>
            <person name="Mamidi S."/>
            <person name="Mattison C."/>
            <person name="Monteros M."/>
            <person name="Pisani C."/>
            <person name="Plott C."/>
            <person name="Rajasekar S."/>
            <person name="Rhein H.S."/>
            <person name="Rohla C."/>
            <person name="Song M."/>
            <person name="Hilaire R.S."/>
            <person name="Shu S."/>
            <person name="Wells L."/>
            <person name="Wang X."/>
            <person name="Webber J."/>
            <person name="Heerema R.J."/>
            <person name="Klein P."/>
            <person name="Conner P."/>
            <person name="Grauke L."/>
            <person name="Grimwood J."/>
            <person name="Schmutz J."/>
            <person name="Randall J.J."/>
        </authorList>
    </citation>
    <scope>NUCLEOTIDE SEQUENCE</scope>
    <source>
        <tissue evidence="4">Leaf</tissue>
    </source>
</reference>
<dbReference type="EMBL" id="CM031828">
    <property type="protein sequence ID" value="KAG6716478.1"/>
    <property type="molecule type" value="Genomic_DNA"/>
</dbReference>
<dbReference type="InterPro" id="IPR039976">
    <property type="entry name" value="WIT1/WIT2"/>
</dbReference>
<organism evidence="4 5">
    <name type="scientific">Carya illinoinensis</name>
    <name type="common">Pecan</name>
    <dbReference type="NCBI Taxonomy" id="32201"/>
    <lineage>
        <taxon>Eukaryota</taxon>
        <taxon>Viridiplantae</taxon>
        <taxon>Streptophyta</taxon>
        <taxon>Embryophyta</taxon>
        <taxon>Tracheophyta</taxon>
        <taxon>Spermatophyta</taxon>
        <taxon>Magnoliopsida</taxon>
        <taxon>eudicotyledons</taxon>
        <taxon>Gunneridae</taxon>
        <taxon>Pentapetalae</taxon>
        <taxon>rosids</taxon>
        <taxon>fabids</taxon>
        <taxon>Fagales</taxon>
        <taxon>Juglandaceae</taxon>
        <taxon>Carya</taxon>
    </lineage>
</organism>
<protein>
    <recommendedName>
        <fullName evidence="3">WIT1/2 N-terminal helical bundle domain-containing protein</fullName>
    </recommendedName>
</protein>
<feature type="compositionally biased region" description="Basic and acidic residues" evidence="2">
    <location>
        <begin position="83"/>
        <end position="99"/>
    </location>
</feature>
<evidence type="ECO:0000313" key="4">
    <source>
        <dbReference type="EMBL" id="KAG6716478.1"/>
    </source>
</evidence>
<sequence length="549" mass="62856">MHVANKESDFEAFASVEENILGDSIEKTLEFDLLSGILDSEARELDKFTTTLQADVTSAGEIVSSLKHLGENFMEMEGKVRDAEQSLKESQDQVSEIRKQSTKFQRIIPSSNQDDNRSSVRGADFPEDDDLLNMNAKIQTAGHQRHVLRMLEKSLAREIDLEKKLTESRQIEEELKLRLHSSEQEVFYLEEEAADVWGRWFQADNTSQVLLGISKELLGRLQIFQFNLNGSLLRESELRSKLEPSTEQLKAKEIDFHKLKTSSADLNDSLLARTNSLKARLRETEDILTIANSEAFTLREKVSADGSRDQHNVLSSEINEMEDLIVDLQQKSSEAESRVESTKSKCKMLGETNMDLNEIYEELCFLEGSNGISDKVNSLERLLRESNIQLQHVVVSAEASQEKQSMLYSIIGDMENLIKDLKLKVSKAEIRVTTVEEKCVILSESNAQLKEELRFLRGRLESLEASLHQSKDMKMAIARDIGIRTKVIADLVMQLTIERERLHKQVVTNFTFFRLKYRWKDNSLIYTNILPNLVMNHLFARRKFTTCLV</sequence>
<keyword evidence="1" id="KW-0175">Coiled coil</keyword>
<dbReference type="PANTHER" id="PTHR35705:SF1">
    <property type="entry name" value="WPP DOMAIN-INTERACTING TAIL-ANCHORED PROTEIN 1"/>
    <property type="match status" value="1"/>
</dbReference>
<dbReference type="Proteomes" id="UP000811246">
    <property type="component" value="Chromosome 4"/>
</dbReference>
<feature type="region of interest" description="Disordered" evidence="2">
    <location>
        <begin position="83"/>
        <end position="128"/>
    </location>
</feature>